<reference evidence="1 2" key="1">
    <citation type="journal article" date="2018" name="Syst. Appl. Microbiol.">
        <title>Pseudomonas silesiensis sp. nov. strain A3T isolated from a biological pesticide sewage treatment plant and analysis of the complete genome sequence.</title>
        <authorList>
            <person name="Kaminski M.A."/>
            <person name="Furmanczyk E.M."/>
            <person name="Sobczak A."/>
            <person name="Dziembowski A."/>
            <person name="Lipinski L."/>
        </authorList>
    </citation>
    <scope>NUCLEOTIDE SEQUENCE [LARGE SCALE GENOMIC DNA]</scope>
    <source>
        <strain evidence="1 2">A3</strain>
    </source>
</reference>
<gene>
    <name evidence="1" type="ORF">PMA3_26145</name>
</gene>
<dbReference type="AlphaFoldDB" id="A0A191Z0I1"/>
<proteinExistence type="predicted"/>
<protein>
    <submittedName>
        <fullName evidence="1">Uncharacterized protein</fullName>
    </submittedName>
</protein>
<keyword evidence="2" id="KW-1185">Reference proteome</keyword>
<accession>A0A191Z0I1</accession>
<dbReference type="OrthoDB" id="9873841at2"/>
<name>A0A191Z0I1_9PSED</name>
<dbReference type="KEGG" id="psil:PMA3_26145"/>
<dbReference type="Proteomes" id="UP000078354">
    <property type="component" value="Chromosome"/>
</dbReference>
<dbReference type="RefSeq" id="WP_064679887.1">
    <property type="nucleotide sequence ID" value="NZ_CP014870.1"/>
</dbReference>
<evidence type="ECO:0000313" key="1">
    <source>
        <dbReference type="EMBL" id="ANJ58451.1"/>
    </source>
</evidence>
<evidence type="ECO:0000313" key="2">
    <source>
        <dbReference type="Proteomes" id="UP000078354"/>
    </source>
</evidence>
<dbReference type="EMBL" id="CP014870">
    <property type="protein sequence ID" value="ANJ58451.1"/>
    <property type="molecule type" value="Genomic_DNA"/>
</dbReference>
<organism evidence="1 2">
    <name type="scientific">Pseudomonas silesiensis</name>
    <dbReference type="NCBI Taxonomy" id="1853130"/>
    <lineage>
        <taxon>Bacteria</taxon>
        <taxon>Pseudomonadati</taxon>
        <taxon>Pseudomonadota</taxon>
        <taxon>Gammaproteobacteria</taxon>
        <taxon>Pseudomonadales</taxon>
        <taxon>Pseudomonadaceae</taxon>
        <taxon>Pseudomonas</taxon>
    </lineage>
</organism>
<sequence>MDMATSDKKMAEGRVGAAHAGQFDSLVTLCKEHPGYGLLACSIAERFDPRAITDSEQAIHLITILCRRFAENESEALAAILHQLSKFRGMGALSELDTAALISNAYALGGVKS</sequence>